<organism evidence="8 9">
    <name type="scientific">Legionella taurinensis</name>
    <dbReference type="NCBI Taxonomy" id="70611"/>
    <lineage>
        <taxon>Bacteria</taxon>
        <taxon>Pseudomonadati</taxon>
        <taxon>Pseudomonadota</taxon>
        <taxon>Gammaproteobacteria</taxon>
        <taxon>Legionellales</taxon>
        <taxon>Legionellaceae</taxon>
        <taxon>Legionella</taxon>
    </lineage>
</organism>
<dbReference type="Proteomes" id="UP000270757">
    <property type="component" value="Unassembled WGS sequence"/>
</dbReference>
<keyword evidence="3" id="KW-0472">Membrane</keyword>
<dbReference type="GO" id="GO:0030288">
    <property type="term" value="C:outer membrane-bounded periplasmic space"/>
    <property type="evidence" value="ECO:0007669"/>
    <property type="project" value="TreeGrafter"/>
</dbReference>
<dbReference type="Pfam" id="PF25973">
    <property type="entry name" value="BSH_CzcB"/>
    <property type="match status" value="1"/>
</dbReference>
<dbReference type="Gene3D" id="2.40.420.20">
    <property type="match status" value="1"/>
</dbReference>
<evidence type="ECO:0000259" key="4">
    <source>
        <dbReference type="Pfam" id="PF25954"/>
    </source>
</evidence>
<dbReference type="Pfam" id="PF25975">
    <property type="entry name" value="CzcB_C"/>
    <property type="match status" value="1"/>
</dbReference>
<evidence type="ECO:0000313" key="9">
    <source>
        <dbReference type="Proteomes" id="UP000270757"/>
    </source>
</evidence>
<dbReference type="PANTHER" id="PTHR30097:SF4">
    <property type="entry name" value="SLR6042 PROTEIN"/>
    <property type="match status" value="1"/>
</dbReference>
<proteinExistence type="predicted"/>
<name>A0A3A5L0P1_9GAMM</name>
<dbReference type="GO" id="GO:0060003">
    <property type="term" value="P:copper ion export"/>
    <property type="evidence" value="ECO:0007669"/>
    <property type="project" value="TreeGrafter"/>
</dbReference>
<evidence type="ECO:0000259" key="5">
    <source>
        <dbReference type="Pfam" id="PF25971"/>
    </source>
</evidence>
<dbReference type="InterPro" id="IPR058649">
    <property type="entry name" value="CzcB_C"/>
</dbReference>
<dbReference type="Gene3D" id="2.40.50.100">
    <property type="match status" value="1"/>
</dbReference>
<dbReference type="SUPFAM" id="SSF111369">
    <property type="entry name" value="HlyD-like secretion proteins"/>
    <property type="match status" value="1"/>
</dbReference>
<keyword evidence="3" id="KW-1133">Transmembrane helix</keyword>
<dbReference type="Gene3D" id="2.40.30.170">
    <property type="match status" value="1"/>
</dbReference>
<dbReference type="AlphaFoldDB" id="A0A3A5L0P1"/>
<comment type="caution">
    <text evidence="8">The sequence shown here is derived from an EMBL/GenBank/DDBJ whole genome shotgun (WGS) entry which is preliminary data.</text>
</comment>
<evidence type="ECO:0000256" key="3">
    <source>
        <dbReference type="SAM" id="Phobius"/>
    </source>
</evidence>
<keyword evidence="1" id="KW-0813">Transport</keyword>
<dbReference type="GO" id="GO:0046914">
    <property type="term" value="F:transition metal ion binding"/>
    <property type="evidence" value="ECO:0007669"/>
    <property type="project" value="TreeGrafter"/>
</dbReference>
<feature type="domain" description="CzcB N-terminal" evidence="5">
    <location>
        <begin position="65"/>
        <end position="157"/>
    </location>
</feature>
<dbReference type="InterPro" id="IPR058646">
    <property type="entry name" value="CzcB_N"/>
</dbReference>
<feature type="domain" description="CusB-like beta-barrel" evidence="4">
    <location>
        <begin position="279"/>
        <end position="351"/>
    </location>
</feature>
<dbReference type="InterPro" id="IPR058647">
    <property type="entry name" value="BSH_CzcB-like"/>
</dbReference>
<evidence type="ECO:0000256" key="2">
    <source>
        <dbReference type="SAM" id="MobiDB-lite"/>
    </source>
</evidence>
<dbReference type="InterPro" id="IPR058792">
    <property type="entry name" value="Beta-barrel_RND_2"/>
</dbReference>
<protein>
    <submittedName>
        <fullName evidence="8">HlyD family efflux transporter periplasmic adaptor subunit</fullName>
    </submittedName>
</protein>
<evidence type="ECO:0000259" key="7">
    <source>
        <dbReference type="Pfam" id="PF25975"/>
    </source>
</evidence>
<dbReference type="EMBL" id="QZWB01000023">
    <property type="protein sequence ID" value="RJT43503.1"/>
    <property type="molecule type" value="Genomic_DNA"/>
</dbReference>
<evidence type="ECO:0000313" key="8">
    <source>
        <dbReference type="EMBL" id="RJT43503.1"/>
    </source>
</evidence>
<feature type="transmembrane region" description="Helical" evidence="3">
    <location>
        <begin position="20"/>
        <end position="38"/>
    </location>
</feature>
<dbReference type="InterPro" id="IPR051909">
    <property type="entry name" value="MFP_Cation_Efflux"/>
</dbReference>
<reference evidence="8 9" key="1">
    <citation type="submission" date="2018-09" db="EMBL/GenBank/DDBJ databases">
        <title>Draft genome sequences of Legionella taurinensis isolated from water samples.</title>
        <authorList>
            <person name="Chakeri A."/>
            <person name="Allerberger F."/>
            <person name="Kundi M."/>
            <person name="Ruppitsch W."/>
            <person name="Schmid D."/>
        </authorList>
    </citation>
    <scope>NUCLEOTIDE SEQUENCE [LARGE SCALE GENOMIC DNA]</scope>
    <source>
        <strain evidence="8 9">4570-18-6</strain>
    </source>
</reference>
<feature type="region of interest" description="Disordered" evidence="2">
    <location>
        <begin position="47"/>
        <end position="68"/>
    </location>
</feature>
<dbReference type="Pfam" id="PF25954">
    <property type="entry name" value="Beta-barrel_RND_2"/>
    <property type="match status" value="1"/>
</dbReference>
<evidence type="ECO:0000256" key="1">
    <source>
        <dbReference type="ARBA" id="ARBA00022448"/>
    </source>
</evidence>
<feature type="domain" description="CzcB-like barrel-sandwich hybrid" evidence="6">
    <location>
        <begin position="205"/>
        <end position="276"/>
    </location>
</feature>
<dbReference type="CDD" id="cd06850">
    <property type="entry name" value="biotinyl_domain"/>
    <property type="match status" value="1"/>
</dbReference>
<dbReference type="Pfam" id="PF25971">
    <property type="entry name" value="CzcB_N"/>
    <property type="match status" value="1"/>
</dbReference>
<feature type="domain" description="CzcB-like C-terminal circularly permuted SH3-like" evidence="7">
    <location>
        <begin position="361"/>
        <end position="421"/>
    </location>
</feature>
<sequence>MISLRKNNKLKGIYVKKYHYFLIITAILLVGVLCWLSIRFTFATEASSSGSSSSSEAEEHGPHNGRLFHNKDFTLELVLTEEGASPKFKAYVSSNKGDTVSPSKVSLTVELKRLEGDVTTITFVPQSDALVSNQEIQEPHSFDVTIKAIYENKPYNWTYSSYEGRITLSDKTAQEEGIKVKTAGPGVIKKYAHLNGRITLNRNTTTEVRARFQGVVKNVFVKWGDSVKKGDLLATIESNESLKEYEVRAPTDGRILTRNITPGNVAGTEPLFTIANLSNVWAELHVFPRDLGKINEGQMVTIHSQEEDREVSAPITMILPTTDPLSQTVIAIVTIANSSEEWRPGTIVKADVLIAEKQVSLMVQASALQNVKEDTVIFIKVGNQYEMRKVGLGEKDDQWVEVTSGLKPGTNYVVSNSFLIKADIEKSGAEHEH</sequence>
<evidence type="ECO:0000259" key="6">
    <source>
        <dbReference type="Pfam" id="PF25973"/>
    </source>
</evidence>
<dbReference type="PANTHER" id="PTHR30097">
    <property type="entry name" value="CATION EFFLUX SYSTEM PROTEIN CUSB"/>
    <property type="match status" value="1"/>
</dbReference>
<gene>
    <name evidence="8" type="ORF">D6J04_14200</name>
</gene>
<dbReference type="GO" id="GO:0015679">
    <property type="term" value="P:plasma membrane copper ion transport"/>
    <property type="evidence" value="ECO:0007669"/>
    <property type="project" value="TreeGrafter"/>
</dbReference>
<accession>A0A3A5L0P1</accession>
<keyword evidence="3" id="KW-0812">Transmembrane</keyword>